<reference evidence="1" key="1">
    <citation type="submission" date="2019-08" db="EMBL/GenBank/DDBJ databases">
        <authorList>
            <person name="Kucharzyk K."/>
            <person name="Murdoch R.W."/>
            <person name="Higgins S."/>
            <person name="Loffler F."/>
        </authorList>
    </citation>
    <scope>NUCLEOTIDE SEQUENCE</scope>
</reference>
<sequence>MDADAHLEEIGMNHIGVMAFAFHPTFEQKFGHTCFVLEIGRHCQIFSDRLIRVPVIIGLDDRVKIGSIRTGVRKRCLGFNGPVISRRFKRFVLCKEKQALLQTKLIQ</sequence>
<evidence type="ECO:0000313" key="1">
    <source>
        <dbReference type="EMBL" id="MPN05372.1"/>
    </source>
</evidence>
<gene>
    <name evidence="1" type="ORF">SDC9_152622</name>
</gene>
<proteinExistence type="predicted"/>
<name>A0A645EVW8_9ZZZZ</name>
<comment type="caution">
    <text evidence="1">The sequence shown here is derived from an EMBL/GenBank/DDBJ whole genome shotgun (WGS) entry which is preliminary data.</text>
</comment>
<organism evidence="1">
    <name type="scientific">bioreactor metagenome</name>
    <dbReference type="NCBI Taxonomy" id="1076179"/>
    <lineage>
        <taxon>unclassified sequences</taxon>
        <taxon>metagenomes</taxon>
        <taxon>ecological metagenomes</taxon>
    </lineage>
</organism>
<protein>
    <submittedName>
        <fullName evidence="1">Uncharacterized protein</fullName>
    </submittedName>
</protein>
<dbReference type="AlphaFoldDB" id="A0A645EVW8"/>
<dbReference type="EMBL" id="VSSQ01051288">
    <property type="protein sequence ID" value="MPN05372.1"/>
    <property type="molecule type" value="Genomic_DNA"/>
</dbReference>
<accession>A0A645EVW8</accession>